<reference evidence="16 17" key="4">
    <citation type="journal article" date="2011" name="BMC Genomics">
        <title>RNA-Seq improves annotation of protein-coding genes in the cucumber genome.</title>
        <authorList>
            <person name="Li Z."/>
            <person name="Zhang Z."/>
            <person name="Yan P."/>
            <person name="Huang S."/>
            <person name="Fei Z."/>
            <person name="Lin K."/>
        </authorList>
    </citation>
    <scope>NUCLEOTIDE SEQUENCE [LARGE SCALE GENOMIC DNA]</scope>
    <source>
        <strain evidence="17">cv. 9930</strain>
    </source>
</reference>
<dbReference type="PRINTS" id="PR00075">
    <property type="entry name" value="FACDDSATRASE"/>
</dbReference>
<dbReference type="Gramene" id="KGN65118">
    <property type="protein sequence ID" value="KGN65118"/>
    <property type="gene ID" value="Csa_1G227450"/>
</dbReference>
<dbReference type="PANTHER" id="PTHR11351">
    <property type="entry name" value="ACYL-COA DESATURASE"/>
    <property type="match status" value="1"/>
</dbReference>
<evidence type="ECO:0000256" key="6">
    <source>
        <dbReference type="ARBA" id="ARBA00022832"/>
    </source>
</evidence>
<dbReference type="PANTHER" id="PTHR11351:SF31">
    <property type="entry name" value="DESATURASE 1, ISOFORM A-RELATED"/>
    <property type="match status" value="1"/>
</dbReference>
<accession>A0A0A0LTL5</accession>
<keyword evidence="5 13" id="KW-0812">Transmembrane</keyword>
<keyword evidence="6" id="KW-0276">Fatty acid metabolism</keyword>
<reference evidence="16 17" key="3">
    <citation type="journal article" date="2010" name="BMC Genomics">
        <title>Transcriptome sequencing and comparative analysis of cucumber flowers with different sex types.</title>
        <authorList>
            <person name="Guo S."/>
            <person name="Zheng Y."/>
            <person name="Joung J.G."/>
            <person name="Liu S."/>
            <person name="Zhang Z."/>
            <person name="Crasta O.R."/>
            <person name="Sobral B.W."/>
            <person name="Xu Y."/>
            <person name="Huang S."/>
            <person name="Fei Z."/>
        </authorList>
    </citation>
    <scope>NUCLEOTIDE SEQUENCE [LARGE SCALE GENOMIC DNA]</scope>
    <source>
        <strain evidence="17">cv. 9930</strain>
    </source>
</reference>
<keyword evidence="10" id="KW-0443">Lipid metabolism</keyword>
<dbReference type="GO" id="GO:0005789">
    <property type="term" value="C:endoplasmic reticulum membrane"/>
    <property type="evidence" value="ECO:0000318"/>
    <property type="project" value="GO_Central"/>
</dbReference>
<evidence type="ECO:0000256" key="1">
    <source>
        <dbReference type="ARBA" id="ARBA00004141"/>
    </source>
</evidence>
<evidence type="ECO:0000256" key="7">
    <source>
        <dbReference type="ARBA" id="ARBA00022989"/>
    </source>
</evidence>
<evidence type="ECO:0000256" key="12">
    <source>
        <dbReference type="ARBA" id="ARBA00023160"/>
    </source>
</evidence>
<proteinExistence type="inferred from homology"/>
<organism evidence="16 17">
    <name type="scientific">Cucumis sativus</name>
    <name type="common">Cucumber</name>
    <dbReference type="NCBI Taxonomy" id="3659"/>
    <lineage>
        <taxon>Eukaryota</taxon>
        <taxon>Viridiplantae</taxon>
        <taxon>Streptophyta</taxon>
        <taxon>Embryophyta</taxon>
        <taxon>Tracheophyta</taxon>
        <taxon>Spermatophyta</taxon>
        <taxon>Magnoliopsida</taxon>
        <taxon>eudicotyledons</taxon>
        <taxon>Gunneridae</taxon>
        <taxon>Pentapetalae</taxon>
        <taxon>rosids</taxon>
        <taxon>fabids</taxon>
        <taxon>Cucurbitales</taxon>
        <taxon>Cucurbitaceae</taxon>
        <taxon>Benincaseae</taxon>
        <taxon>Cucumis</taxon>
    </lineage>
</organism>
<feature type="domain" description="Fatty acid desaturase" evidence="15">
    <location>
        <begin position="48"/>
        <end position="278"/>
    </location>
</feature>
<keyword evidence="4 13" id="KW-0444">Lipid biosynthesis</keyword>
<evidence type="ECO:0000259" key="15">
    <source>
        <dbReference type="Pfam" id="PF00487"/>
    </source>
</evidence>
<reference evidence="16 17" key="2">
    <citation type="journal article" date="2009" name="PLoS ONE">
        <title>An integrated genetic and cytogenetic map of the cucumber genome.</title>
        <authorList>
            <person name="Ren Y."/>
            <person name="Zhang Z."/>
            <person name="Liu J."/>
            <person name="Staub J.E."/>
            <person name="Han Y."/>
            <person name="Cheng Z."/>
            <person name="Li X."/>
            <person name="Lu J."/>
            <person name="Miao H."/>
            <person name="Kang H."/>
            <person name="Xie B."/>
            <person name="Gu X."/>
            <person name="Wang X."/>
            <person name="Du Y."/>
            <person name="Jin W."/>
            <person name="Huang S."/>
        </authorList>
    </citation>
    <scope>NUCLEOTIDE SEQUENCE [LARGE SCALE GENOMIC DNA]</scope>
    <source>
        <strain evidence="17">cv. 9930</strain>
    </source>
</reference>
<dbReference type="EMBL" id="CM002922">
    <property type="protein sequence ID" value="KGN65118.1"/>
    <property type="molecule type" value="Genomic_DNA"/>
</dbReference>
<dbReference type="Pfam" id="PF00487">
    <property type="entry name" value="FA_desaturase"/>
    <property type="match status" value="1"/>
</dbReference>
<feature type="transmembrane region" description="Helical" evidence="14">
    <location>
        <begin position="47"/>
        <end position="67"/>
    </location>
</feature>
<name>A0A0A0LTL5_CUCSA</name>
<comment type="pathway">
    <text evidence="2">Lipid metabolism.</text>
</comment>
<dbReference type="Proteomes" id="UP000029981">
    <property type="component" value="Chromosome 1"/>
</dbReference>
<dbReference type="InterPro" id="IPR005804">
    <property type="entry name" value="FA_desaturase_dom"/>
</dbReference>
<evidence type="ECO:0000256" key="8">
    <source>
        <dbReference type="ARBA" id="ARBA00023002"/>
    </source>
</evidence>
<sequence length="319" mass="37830">MDTMVKKADLITFGQRKWTNRDKYMAAFFIFLHFICILAPFHFNWNAFWVAFALYIITGCFGITISYHRNLSHRSFRLPKWLEYFFAYCGALAFQGDPIDWVSTHRCHHQFVDTENDPHSPIQGFWFSYFIWILDSNALTRRVCPQYFIDHKDTEKTIFTVVLKYGRPNNVGDLEKQFFYRFLRKTYFLHQLALAILLYAVGGTPFLIWGAFVRTIGTIHVTFMVNSICHTFGNQPWNTGDLSRNTWWMCLISFGEGWHNNHHAFEYSARQGLEWWQIDISWYIIWFLQVIGLATEVKVPSQSHKQRLQALDQTKRKGL</sequence>
<evidence type="ECO:0000256" key="11">
    <source>
        <dbReference type="ARBA" id="ARBA00023136"/>
    </source>
</evidence>
<dbReference type="OrthoDB" id="10260134at2759"/>
<gene>
    <name evidence="16" type="ORF">Csa_1G227450</name>
</gene>
<keyword evidence="8 13" id="KW-0560">Oxidoreductase</keyword>
<evidence type="ECO:0000256" key="2">
    <source>
        <dbReference type="ARBA" id="ARBA00005189"/>
    </source>
</evidence>
<dbReference type="GO" id="GO:0042761">
    <property type="term" value="P:very long-chain fatty acid biosynthetic process"/>
    <property type="evidence" value="ECO:0000318"/>
    <property type="project" value="GO_Central"/>
</dbReference>
<evidence type="ECO:0000313" key="16">
    <source>
        <dbReference type="EMBL" id="KGN65118.1"/>
    </source>
</evidence>
<comment type="domain">
    <text evidence="13">The histidine box domains are involved in binding the catalytic metal ions.</text>
</comment>
<evidence type="ECO:0000256" key="14">
    <source>
        <dbReference type="SAM" id="Phobius"/>
    </source>
</evidence>
<evidence type="ECO:0000256" key="3">
    <source>
        <dbReference type="ARBA" id="ARBA00009295"/>
    </source>
</evidence>
<evidence type="ECO:0000256" key="13">
    <source>
        <dbReference type="RuleBase" id="RU000581"/>
    </source>
</evidence>
<dbReference type="GO" id="GO:0102843">
    <property type="term" value="F:palmitoyl-[glycerolipid] 7-desaturase activity"/>
    <property type="evidence" value="ECO:0000318"/>
    <property type="project" value="GO_Central"/>
</dbReference>
<keyword evidence="12 13" id="KW-0275">Fatty acid biosynthesis</keyword>
<keyword evidence="7 14" id="KW-1133">Transmembrane helix</keyword>
<keyword evidence="17" id="KW-1185">Reference proteome</keyword>
<dbReference type="CDD" id="cd03505">
    <property type="entry name" value="Delta9-FADS-like"/>
    <property type="match status" value="1"/>
</dbReference>
<feature type="transmembrane region" description="Helical" evidence="14">
    <location>
        <begin position="24"/>
        <end position="41"/>
    </location>
</feature>
<comment type="subcellular location">
    <subcellularLocation>
        <location evidence="1">Membrane</location>
        <topology evidence="1">Multi-pass membrane protein</topology>
    </subcellularLocation>
</comment>
<comment type="similarity">
    <text evidence="3 13">Belongs to the fatty acid desaturase type 1 family.</text>
</comment>
<dbReference type="InterPro" id="IPR015876">
    <property type="entry name" value="Acyl-CoA_DS"/>
</dbReference>
<dbReference type="eggNOG" id="KOG1600">
    <property type="taxonomic scope" value="Eukaryota"/>
</dbReference>
<keyword evidence="11 14" id="KW-0472">Membrane</keyword>
<evidence type="ECO:0000256" key="9">
    <source>
        <dbReference type="ARBA" id="ARBA00023004"/>
    </source>
</evidence>
<protein>
    <recommendedName>
        <fullName evidence="15">Fatty acid desaturase domain-containing protein</fullName>
    </recommendedName>
</protein>
<dbReference type="OMA" id="FWTHRAY"/>
<feature type="transmembrane region" description="Helical" evidence="14">
    <location>
        <begin position="187"/>
        <end position="212"/>
    </location>
</feature>
<dbReference type="AlphaFoldDB" id="A0A0A0LTL5"/>
<evidence type="ECO:0000256" key="10">
    <source>
        <dbReference type="ARBA" id="ARBA00023098"/>
    </source>
</evidence>
<evidence type="ECO:0000256" key="4">
    <source>
        <dbReference type="ARBA" id="ARBA00022516"/>
    </source>
</evidence>
<evidence type="ECO:0000313" key="17">
    <source>
        <dbReference type="Proteomes" id="UP000029981"/>
    </source>
</evidence>
<keyword evidence="9" id="KW-0408">Iron</keyword>
<reference evidence="16 17" key="1">
    <citation type="journal article" date="2009" name="Nat. Genet.">
        <title>The genome of the cucumber, Cucumis sativus L.</title>
        <authorList>
            <person name="Huang S."/>
            <person name="Li R."/>
            <person name="Zhang Z."/>
            <person name="Li L."/>
            <person name="Gu X."/>
            <person name="Fan W."/>
            <person name="Lucas W.J."/>
            <person name="Wang X."/>
            <person name="Xie B."/>
            <person name="Ni P."/>
            <person name="Ren Y."/>
            <person name="Zhu H."/>
            <person name="Li J."/>
            <person name="Lin K."/>
            <person name="Jin W."/>
            <person name="Fei Z."/>
            <person name="Li G."/>
            <person name="Staub J."/>
            <person name="Kilian A."/>
            <person name="van der Vossen E.A."/>
            <person name="Wu Y."/>
            <person name="Guo J."/>
            <person name="He J."/>
            <person name="Jia Z."/>
            <person name="Ren Y."/>
            <person name="Tian G."/>
            <person name="Lu Y."/>
            <person name="Ruan J."/>
            <person name="Qian W."/>
            <person name="Wang M."/>
            <person name="Huang Q."/>
            <person name="Li B."/>
            <person name="Xuan Z."/>
            <person name="Cao J."/>
            <person name="Asan"/>
            <person name="Wu Z."/>
            <person name="Zhang J."/>
            <person name="Cai Q."/>
            <person name="Bai Y."/>
            <person name="Zhao B."/>
            <person name="Han Y."/>
            <person name="Li Y."/>
            <person name="Li X."/>
            <person name="Wang S."/>
            <person name="Shi Q."/>
            <person name="Liu S."/>
            <person name="Cho W.K."/>
            <person name="Kim J.Y."/>
            <person name="Xu Y."/>
            <person name="Heller-Uszynska K."/>
            <person name="Miao H."/>
            <person name="Cheng Z."/>
            <person name="Zhang S."/>
            <person name="Wu J."/>
            <person name="Yang Y."/>
            <person name="Kang H."/>
            <person name="Li M."/>
            <person name="Liang H."/>
            <person name="Ren X."/>
            <person name="Shi Z."/>
            <person name="Wen M."/>
            <person name="Jian M."/>
            <person name="Yang H."/>
            <person name="Zhang G."/>
            <person name="Yang Z."/>
            <person name="Chen R."/>
            <person name="Liu S."/>
            <person name="Li J."/>
            <person name="Ma L."/>
            <person name="Liu H."/>
            <person name="Zhou Y."/>
            <person name="Zhao J."/>
            <person name="Fang X."/>
            <person name="Li G."/>
            <person name="Fang L."/>
            <person name="Li Y."/>
            <person name="Liu D."/>
            <person name="Zheng H."/>
            <person name="Zhang Y."/>
            <person name="Qin N."/>
            <person name="Li Z."/>
            <person name="Yang G."/>
            <person name="Yang S."/>
            <person name="Bolund L."/>
            <person name="Kristiansen K."/>
            <person name="Zheng H."/>
            <person name="Li S."/>
            <person name="Zhang X."/>
            <person name="Yang H."/>
            <person name="Wang J."/>
            <person name="Sun R."/>
            <person name="Zhang B."/>
            <person name="Jiang S."/>
            <person name="Wang J."/>
            <person name="Du Y."/>
            <person name="Li S."/>
        </authorList>
    </citation>
    <scope>NUCLEOTIDE SEQUENCE [LARGE SCALE GENOMIC DNA]</scope>
    <source>
        <strain evidence="17">cv. 9930</strain>
    </source>
</reference>
<evidence type="ECO:0000256" key="5">
    <source>
        <dbReference type="ARBA" id="ARBA00022692"/>
    </source>
</evidence>
<comment type="cofactor">
    <cofactor evidence="13">
        <name>Fe(2+)</name>
        <dbReference type="ChEBI" id="CHEBI:29033"/>
    </cofactor>
</comment>